<evidence type="ECO:0000313" key="2">
    <source>
        <dbReference type="EMBL" id="GAQ86021.1"/>
    </source>
</evidence>
<dbReference type="EMBL" id="DF237215">
    <property type="protein sequence ID" value="GAQ86021.1"/>
    <property type="molecule type" value="Genomic_DNA"/>
</dbReference>
<proteinExistence type="predicted"/>
<reference evidence="2 3" key="1">
    <citation type="journal article" date="2014" name="Nat. Commun.">
        <title>Klebsormidium flaccidum genome reveals primary factors for plant terrestrial adaptation.</title>
        <authorList>
            <person name="Hori K."/>
            <person name="Maruyama F."/>
            <person name="Fujisawa T."/>
            <person name="Togashi T."/>
            <person name="Yamamoto N."/>
            <person name="Seo M."/>
            <person name="Sato S."/>
            <person name="Yamada T."/>
            <person name="Mori H."/>
            <person name="Tajima N."/>
            <person name="Moriyama T."/>
            <person name="Ikeuchi M."/>
            <person name="Watanabe M."/>
            <person name="Wada H."/>
            <person name="Kobayashi K."/>
            <person name="Saito M."/>
            <person name="Masuda T."/>
            <person name="Sasaki-Sekimoto Y."/>
            <person name="Mashiguchi K."/>
            <person name="Awai K."/>
            <person name="Shimojima M."/>
            <person name="Masuda S."/>
            <person name="Iwai M."/>
            <person name="Nobusawa T."/>
            <person name="Narise T."/>
            <person name="Kondo S."/>
            <person name="Saito H."/>
            <person name="Sato R."/>
            <person name="Murakawa M."/>
            <person name="Ihara Y."/>
            <person name="Oshima-Yamada Y."/>
            <person name="Ohtaka K."/>
            <person name="Satoh M."/>
            <person name="Sonobe K."/>
            <person name="Ishii M."/>
            <person name="Ohtani R."/>
            <person name="Kanamori-Sato M."/>
            <person name="Honoki R."/>
            <person name="Miyazaki D."/>
            <person name="Mochizuki H."/>
            <person name="Umetsu J."/>
            <person name="Higashi K."/>
            <person name="Shibata D."/>
            <person name="Kamiya Y."/>
            <person name="Sato N."/>
            <person name="Nakamura Y."/>
            <person name="Tabata S."/>
            <person name="Ida S."/>
            <person name="Kurokawa K."/>
            <person name="Ohta H."/>
        </authorList>
    </citation>
    <scope>NUCLEOTIDE SEQUENCE [LARGE SCALE GENOMIC DNA]</scope>
    <source>
        <strain evidence="2 3">NIES-2285</strain>
    </source>
</reference>
<sequence>MTWCACSVQPWRSYGSLLCPAQLQRGQRDLAAPTFRSTIRVHSSNGADILHTNASAAQTLLVNGAGQSSTEVDDNITPPKLPEWLSRQSLSHDTVADSPPLNKDSINRNDAADSGPLLTPHPELSAIAAVEAQVQALQFNDLPRPDHGVEVLYHFANAEGTLGGSSLPCYFGFPSDLYHFGHFCLKFKTRYKDFVNFSSYEIHDITQKPTRLAQDRLQLPDEDLDSGEAERLFGPTVQPTGPSHGSHVSSSMNLDPRFVGTEAPLFRA</sequence>
<evidence type="ECO:0000256" key="1">
    <source>
        <dbReference type="SAM" id="MobiDB-lite"/>
    </source>
</evidence>
<protein>
    <submittedName>
        <fullName evidence="2">Uncharacterized protein</fullName>
    </submittedName>
</protein>
<accession>A0A1Y1IA68</accession>
<keyword evidence="3" id="KW-1185">Reference proteome</keyword>
<organism evidence="2 3">
    <name type="scientific">Klebsormidium nitens</name>
    <name type="common">Green alga</name>
    <name type="synonym">Ulothrix nitens</name>
    <dbReference type="NCBI Taxonomy" id="105231"/>
    <lineage>
        <taxon>Eukaryota</taxon>
        <taxon>Viridiplantae</taxon>
        <taxon>Streptophyta</taxon>
        <taxon>Klebsormidiophyceae</taxon>
        <taxon>Klebsormidiales</taxon>
        <taxon>Klebsormidiaceae</taxon>
        <taxon>Klebsormidium</taxon>
    </lineage>
</organism>
<dbReference type="AlphaFoldDB" id="A0A1Y1IA68"/>
<evidence type="ECO:0000313" key="3">
    <source>
        <dbReference type="Proteomes" id="UP000054558"/>
    </source>
</evidence>
<dbReference type="Proteomes" id="UP000054558">
    <property type="component" value="Unassembled WGS sequence"/>
</dbReference>
<dbReference type="PANTHER" id="PTHR35716">
    <property type="entry name" value="OS05G0574700 PROTEIN-RELATED"/>
    <property type="match status" value="1"/>
</dbReference>
<gene>
    <name evidence="2" type="ORF">KFL_002660020</name>
</gene>
<dbReference type="STRING" id="105231.A0A1Y1IA68"/>
<feature type="region of interest" description="Disordered" evidence="1">
    <location>
        <begin position="92"/>
        <end position="118"/>
    </location>
</feature>
<dbReference type="OrthoDB" id="10266005at2759"/>
<name>A0A1Y1IA68_KLENI</name>
<dbReference type="PANTHER" id="PTHR35716:SF5">
    <property type="entry name" value="RING-TYPE DOMAIN-CONTAINING PROTEIN"/>
    <property type="match status" value="1"/>
</dbReference>